<feature type="binding site" evidence="9">
    <location>
        <position position="254"/>
    </location>
    <ligand>
        <name>Mn(2+)</name>
        <dbReference type="ChEBI" id="CHEBI:29035"/>
    </ligand>
</feature>
<evidence type="ECO:0000256" key="1">
    <source>
        <dbReference type="ARBA" id="ARBA00022722"/>
    </source>
</evidence>
<dbReference type="Pfam" id="PF01867">
    <property type="entry name" value="Cas_Cas1"/>
    <property type="match status" value="1"/>
</dbReference>
<dbReference type="HAMAP" id="MF_01470">
    <property type="entry name" value="Cas1"/>
    <property type="match status" value="1"/>
</dbReference>
<reference evidence="10 11" key="1">
    <citation type="journal article" date="2020" name="Int. J. Syst. Evol. Microbiol.">
        <title>Sulfuracidifex tepidarius gen. nov., sp. nov. and transfer of Sulfolobus metallicus Huber and Stetter 1992 to the genus Sulfuracidifex as Sulfuracidifex metallicus comb. nov.</title>
        <authorList>
            <person name="Itoh T."/>
            <person name="Miura T."/>
            <person name="Sakai H.D."/>
            <person name="Kato S."/>
            <person name="Ohkuma M."/>
            <person name="Takashina T."/>
        </authorList>
    </citation>
    <scope>NUCLEOTIDE SEQUENCE [LARGE SCALE GENOMIC DNA]</scope>
    <source>
        <strain evidence="10 11">IC-006</strain>
    </source>
</reference>
<keyword evidence="1 9" id="KW-0540">Nuclease</keyword>
<dbReference type="CDD" id="cd09634">
    <property type="entry name" value="Cas1_I-II-III"/>
    <property type="match status" value="1"/>
</dbReference>
<dbReference type="GO" id="GO:0043571">
    <property type="term" value="P:maintenance of CRISPR repeat elements"/>
    <property type="evidence" value="ECO:0007669"/>
    <property type="project" value="UniProtKB-UniRule"/>
</dbReference>
<sequence length="315" mass="35761">MFEGLNEMVLPIYNPLHQDIIMGGGTIAFVKDWGAFLHVKDNMIVCSLKGKDMWSVSPVELSSIVFLVTGSVSSEVIALANEYGIDLVFFRKGEPVAKVIPARYGGSMKVWLSQLKAWKSSRVKYASVFVRGKLRNQRVVLRYYERKYSLDLSTEKLQKLEEEVISCSTVKQVMGKEAEGARIYWSSVKSLIPLKFPGRKRKSEDPFNVALNVGYAMLRRRVWSAVISAGLNPYVGFLHSIRSGRESLVFDLMEEFRPLVDRFLIGKAREKGEEGISLKEVYRGLSNVGEDEVFTQARRLARSFEGEEYSPFLMK</sequence>
<protein>
    <recommendedName>
        <fullName evidence="9">CRISPR-associated endonuclease Cas1</fullName>
        <ecNumber evidence="9">3.1.-.-</ecNumber>
    </recommendedName>
</protein>
<evidence type="ECO:0000256" key="9">
    <source>
        <dbReference type="HAMAP-Rule" id="MF_01470"/>
    </source>
</evidence>
<evidence type="ECO:0000256" key="6">
    <source>
        <dbReference type="ARBA" id="ARBA00023118"/>
    </source>
</evidence>
<dbReference type="STRING" id="1294262.GCA_001316085_02579"/>
<dbReference type="NCBIfam" id="TIGR00287">
    <property type="entry name" value="cas1"/>
    <property type="match status" value="1"/>
</dbReference>
<dbReference type="Gene3D" id="1.20.120.920">
    <property type="entry name" value="CRISPR-associated endonuclease Cas1, C-terminal domain"/>
    <property type="match status" value="1"/>
</dbReference>
<evidence type="ECO:0000256" key="7">
    <source>
        <dbReference type="ARBA" id="ARBA00023125"/>
    </source>
</evidence>
<dbReference type="AlphaFoldDB" id="A0A510DXK7"/>
<evidence type="ECO:0000256" key="2">
    <source>
        <dbReference type="ARBA" id="ARBA00022723"/>
    </source>
</evidence>
<keyword evidence="8 9" id="KW-0464">Manganese</keyword>
<dbReference type="PANTHER" id="PTHR34353">
    <property type="entry name" value="CRISPR-ASSOCIATED ENDONUCLEASE CAS1 1"/>
    <property type="match status" value="1"/>
</dbReference>
<dbReference type="GO" id="GO:0046872">
    <property type="term" value="F:metal ion binding"/>
    <property type="evidence" value="ECO:0007669"/>
    <property type="project" value="UniProtKB-UniRule"/>
</dbReference>
<dbReference type="Proteomes" id="UP000322983">
    <property type="component" value="Chromosome"/>
</dbReference>
<dbReference type="KEGG" id="step:IC006_2295"/>
<evidence type="ECO:0000313" key="11">
    <source>
        <dbReference type="Proteomes" id="UP000322983"/>
    </source>
</evidence>
<dbReference type="RefSeq" id="WP_306344631.1">
    <property type="nucleotide sequence ID" value="NZ_AP018929.1"/>
</dbReference>
<keyword evidence="2 9" id="KW-0479">Metal-binding</keyword>
<dbReference type="GO" id="GO:0051607">
    <property type="term" value="P:defense response to virus"/>
    <property type="evidence" value="ECO:0007669"/>
    <property type="project" value="UniProtKB-UniRule"/>
</dbReference>
<comment type="function">
    <text evidence="9">CRISPR (clustered regularly interspaced short palindromic repeat), is an adaptive immune system that provides protection against mobile genetic elements (viruses, transposable elements and conjugative plasmids). CRISPR clusters contain spacers, sequences complementary to antecedent mobile elements, and target invading nucleic acids. CRISPR clusters are transcribed and processed into CRISPR RNA (crRNA). Acts as a dsDNA endonuclease. Involved in the integration of spacer DNA into the CRISPR cassette.</text>
</comment>
<accession>A0A510DXK7</accession>
<comment type="cofactor">
    <cofactor evidence="9">
        <name>Mg(2+)</name>
        <dbReference type="ChEBI" id="CHEBI:18420"/>
    </cofactor>
    <cofactor evidence="9">
        <name>Mn(2+)</name>
        <dbReference type="ChEBI" id="CHEBI:29035"/>
    </cofactor>
</comment>
<organism evidence="10 11">
    <name type="scientific">Sulfuracidifex tepidarius</name>
    <dbReference type="NCBI Taxonomy" id="1294262"/>
    <lineage>
        <taxon>Archaea</taxon>
        <taxon>Thermoproteota</taxon>
        <taxon>Thermoprotei</taxon>
        <taxon>Sulfolobales</taxon>
        <taxon>Sulfolobaceae</taxon>
        <taxon>Sulfuracidifex</taxon>
    </lineage>
</organism>
<evidence type="ECO:0000256" key="5">
    <source>
        <dbReference type="ARBA" id="ARBA00022842"/>
    </source>
</evidence>
<dbReference type="GO" id="GO:0004519">
    <property type="term" value="F:endonuclease activity"/>
    <property type="evidence" value="ECO:0007669"/>
    <property type="project" value="UniProtKB-UniRule"/>
</dbReference>
<evidence type="ECO:0000256" key="3">
    <source>
        <dbReference type="ARBA" id="ARBA00022759"/>
    </source>
</evidence>
<evidence type="ECO:0000256" key="4">
    <source>
        <dbReference type="ARBA" id="ARBA00022801"/>
    </source>
</evidence>
<evidence type="ECO:0000256" key="8">
    <source>
        <dbReference type="ARBA" id="ARBA00023211"/>
    </source>
</evidence>
<dbReference type="GeneID" id="41716026"/>
<dbReference type="InterPro" id="IPR002729">
    <property type="entry name" value="CRISPR-assoc_Cas1"/>
</dbReference>
<evidence type="ECO:0000313" key="10">
    <source>
        <dbReference type="EMBL" id="BBG24961.1"/>
    </source>
</evidence>
<dbReference type="GO" id="GO:0003677">
    <property type="term" value="F:DNA binding"/>
    <property type="evidence" value="ECO:0007669"/>
    <property type="project" value="UniProtKB-KW"/>
</dbReference>
<keyword evidence="11" id="KW-1185">Reference proteome</keyword>
<feature type="binding site" evidence="9">
    <location>
        <position position="177"/>
    </location>
    <ligand>
        <name>Mn(2+)</name>
        <dbReference type="ChEBI" id="CHEBI:29035"/>
    </ligand>
</feature>
<keyword evidence="5 9" id="KW-0460">Magnesium</keyword>
<dbReference type="InterPro" id="IPR042206">
    <property type="entry name" value="CRISPR-assoc_Cas1_C"/>
</dbReference>
<dbReference type="EMBL" id="AP018929">
    <property type="protein sequence ID" value="BBG24961.1"/>
    <property type="molecule type" value="Genomic_DNA"/>
</dbReference>
<comment type="subunit">
    <text evidence="9">Homodimer, forms a heterotetramer with a Cas2 homodimer.</text>
</comment>
<dbReference type="Gene3D" id="3.100.10.20">
    <property type="entry name" value="CRISPR-associated endonuclease Cas1, N-terminal domain"/>
    <property type="match status" value="1"/>
</dbReference>
<keyword evidence="4 9" id="KW-0378">Hydrolase</keyword>
<dbReference type="InterPro" id="IPR042211">
    <property type="entry name" value="CRISPR-assoc_Cas1_N"/>
</dbReference>
<dbReference type="EC" id="3.1.-.-" evidence="9"/>
<dbReference type="InterPro" id="IPR050646">
    <property type="entry name" value="Cas1"/>
</dbReference>
<dbReference type="GO" id="GO:0016787">
    <property type="term" value="F:hydrolase activity"/>
    <property type="evidence" value="ECO:0007669"/>
    <property type="project" value="UniProtKB-KW"/>
</dbReference>
<proteinExistence type="inferred from homology"/>
<feature type="binding site" evidence="9">
    <location>
        <position position="239"/>
    </location>
    <ligand>
        <name>Mn(2+)</name>
        <dbReference type="ChEBI" id="CHEBI:29035"/>
    </ligand>
</feature>
<keyword evidence="6 9" id="KW-0051">Antiviral defense</keyword>
<keyword evidence="7 9" id="KW-0238">DNA-binding</keyword>
<name>A0A510DXK7_9CREN</name>
<dbReference type="PANTHER" id="PTHR34353:SF2">
    <property type="entry name" value="CRISPR-ASSOCIATED ENDONUCLEASE CAS1 1"/>
    <property type="match status" value="1"/>
</dbReference>
<comment type="similarity">
    <text evidence="9">Belongs to the CRISPR-associated endonuclease Cas1 family.</text>
</comment>
<gene>
    <name evidence="9" type="primary">cas1</name>
    <name evidence="10" type="ORF">IC006_2295</name>
</gene>
<keyword evidence="3 9" id="KW-0255">Endonuclease</keyword>